<keyword evidence="6" id="KW-1185">Reference proteome</keyword>
<dbReference type="PROSITE" id="PS50011">
    <property type="entry name" value="PROTEIN_KINASE_DOM"/>
    <property type="match status" value="1"/>
</dbReference>
<dbReference type="InterPro" id="IPR001245">
    <property type="entry name" value="Ser-Thr/Tyr_kinase_cat_dom"/>
</dbReference>
<dbReference type="PROSITE" id="PS00109">
    <property type="entry name" value="PROTEIN_KINASE_TYR"/>
    <property type="match status" value="1"/>
</dbReference>
<dbReference type="EMBL" id="BDGG01000002">
    <property type="protein sequence ID" value="GAU92138.1"/>
    <property type="molecule type" value="Genomic_DNA"/>
</dbReference>
<evidence type="ECO:0000256" key="1">
    <source>
        <dbReference type="ARBA" id="ARBA00022741"/>
    </source>
</evidence>
<feature type="binding site" evidence="3">
    <location>
        <position position="149"/>
    </location>
    <ligand>
        <name>ATP</name>
        <dbReference type="ChEBI" id="CHEBI:30616"/>
    </ligand>
</feature>
<proteinExistence type="predicted"/>
<dbReference type="GO" id="GO:0004674">
    <property type="term" value="F:protein serine/threonine kinase activity"/>
    <property type="evidence" value="ECO:0007669"/>
    <property type="project" value="TreeGrafter"/>
</dbReference>
<dbReference type="OrthoDB" id="4062651at2759"/>
<dbReference type="Pfam" id="PF07714">
    <property type="entry name" value="PK_Tyr_Ser-Thr"/>
    <property type="match status" value="1"/>
</dbReference>
<feature type="domain" description="Protein kinase" evidence="4">
    <location>
        <begin position="121"/>
        <end position="395"/>
    </location>
</feature>
<dbReference type="InterPro" id="IPR051681">
    <property type="entry name" value="Ser/Thr_Kinases-Pseudokinases"/>
</dbReference>
<keyword evidence="1 3" id="KW-0547">Nucleotide-binding</keyword>
<dbReference type="PANTHER" id="PTHR44329:SF298">
    <property type="entry name" value="MIXED LINEAGE KINASE DOMAIN-LIKE PROTEIN"/>
    <property type="match status" value="1"/>
</dbReference>
<dbReference type="AlphaFoldDB" id="A0A1D1V123"/>
<dbReference type="Gene3D" id="1.10.510.10">
    <property type="entry name" value="Transferase(Phosphotransferase) domain 1"/>
    <property type="match status" value="1"/>
</dbReference>
<organism evidence="5 6">
    <name type="scientific">Ramazzottius varieornatus</name>
    <name type="common">Water bear</name>
    <name type="synonym">Tardigrade</name>
    <dbReference type="NCBI Taxonomy" id="947166"/>
    <lineage>
        <taxon>Eukaryota</taxon>
        <taxon>Metazoa</taxon>
        <taxon>Ecdysozoa</taxon>
        <taxon>Tardigrada</taxon>
        <taxon>Eutardigrada</taxon>
        <taxon>Parachela</taxon>
        <taxon>Hypsibioidea</taxon>
        <taxon>Ramazzottiidae</taxon>
        <taxon>Ramazzottius</taxon>
    </lineage>
</organism>
<dbReference type="PANTHER" id="PTHR44329">
    <property type="entry name" value="SERINE/THREONINE-PROTEIN KINASE TNNI3K-RELATED"/>
    <property type="match status" value="1"/>
</dbReference>
<evidence type="ECO:0000259" key="4">
    <source>
        <dbReference type="PROSITE" id="PS50011"/>
    </source>
</evidence>
<dbReference type="GO" id="GO:0005524">
    <property type="term" value="F:ATP binding"/>
    <property type="evidence" value="ECO:0007669"/>
    <property type="project" value="UniProtKB-UniRule"/>
</dbReference>
<evidence type="ECO:0000256" key="2">
    <source>
        <dbReference type="ARBA" id="ARBA00022840"/>
    </source>
</evidence>
<dbReference type="InterPro" id="IPR008266">
    <property type="entry name" value="Tyr_kinase_AS"/>
</dbReference>
<dbReference type="SUPFAM" id="SSF56112">
    <property type="entry name" value="Protein kinase-like (PK-like)"/>
    <property type="match status" value="1"/>
</dbReference>
<name>A0A1D1V123_RAMVA</name>
<evidence type="ECO:0000313" key="6">
    <source>
        <dbReference type="Proteomes" id="UP000186922"/>
    </source>
</evidence>
<dbReference type="InterPro" id="IPR011009">
    <property type="entry name" value="Kinase-like_dom_sf"/>
</dbReference>
<protein>
    <recommendedName>
        <fullName evidence="4">Protein kinase domain-containing protein</fullName>
    </recommendedName>
</protein>
<accession>A0A1D1V123</accession>
<gene>
    <name evidence="5" type="primary">RvY_04256-1</name>
    <name evidence="5" type="synonym">RvY_04256.1</name>
    <name evidence="5" type="ORF">RvY_04256</name>
</gene>
<reference evidence="5 6" key="1">
    <citation type="journal article" date="2016" name="Nat. Commun.">
        <title>Extremotolerant tardigrade genome and improved radiotolerance of human cultured cells by tardigrade-unique protein.</title>
        <authorList>
            <person name="Hashimoto T."/>
            <person name="Horikawa D.D."/>
            <person name="Saito Y."/>
            <person name="Kuwahara H."/>
            <person name="Kozuka-Hata H."/>
            <person name="Shin-I T."/>
            <person name="Minakuchi Y."/>
            <person name="Ohishi K."/>
            <person name="Motoyama A."/>
            <person name="Aizu T."/>
            <person name="Enomoto A."/>
            <person name="Kondo K."/>
            <person name="Tanaka S."/>
            <person name="Hara Y."/>
            <person name="Koshikawa S."/>
            <person name="Sagara H."/>
            <person name="Miura T."/>
            <person name="Yokobori S."/>
            <person name="Miyagawa K."/>
            <person name="Suzuki Y."/>
            <person name="Kubo T."/>
            <person name="Oyama M."/>
            <person name="Kohara Y."/>
            <person name="Fujiyama A."/>
            <person name="Arakawa K."/>
            <person name="Katayama T."/>
            <person name="Toyoda A."/>
            <person name="Kunieda T."/>
        </authorList>
    </citation>
    <scope>NUCLEOTIDE SEQUENCE [LARGE SCALE GENOMIC DNA]</scope>
    <source>
        <strain evidence="5 6">YOKOZUNA-1</strain>
    </source>
</reference>
<comment type="caution">
    <text evidence="5">The sequence shown here is derived from an EMBL/GenBank/DDBJ whole genome shotgun (WGS) entry which is preliminary data.</text>
</comment>
<dbReference type="PROSITE" id="PS00107">
    <property type="entry name" value="PROTEIN_KINASE_ATP"/>
    <property type="match status" value="1"/>
</dbReference>
<evidence type="ECO:0000313" key="5">
    <source>
        <dbReference type="EMBL" id="GAU92138.1"/>
    </source>
</evidence>
<dbReference type="InterPro" id="IPR000719">
    <property type="entry name" value="Prot_kinase_dom"/>
</dbReference>
<dbReference type="Proteomes" id="UP000186922">
    <property type="component" value="Unassembled WGS sequence"/>
</dbReference>
<sequence>METFLYSVYLAESFAGVAVHKITDSSIRFPIFRVFLTWLMADHEDQNPRAEYWRNKLKNPDFRRRWDQQRNTKAPRPKPRELSTQEWGDVLSQMHLYSSTGVIHHRPQDIPEIHSRELKLDRGSEVVGQGQFGVIIKAEYNRMTVVVMKCTIDCSKEDKEKFKREIIIMGLIGQHTNILQLFGYCLDPLCIVMEYVKMGSLSQLLHHCEEETIEVIMADGRVKRNIIMGVAAGMCLLHSLDIVHGDLTPHNILISNAFTARIIGFGLCNLTGKTTSLIKMRGSRKQDEDFTGSIAGYVVPELWNPEVPGTEKGDVYSFGILLNEVVTEEMPFSEKVALFEGKGPHAAIEYAKLGHRPRMRSLSPRAPTLEQLITRCWQEDPEPRPDFECIQRIFLYSEEGLVIPNSFQLGGRGAGIDLFIKNFRHDNVHGVQPWSPEFE</sequence>
<dbReference type="InterPro" id="IPR017441">
    <property type="entry name" value="Protein_kinase_ATP_BS"/>
</dbReference>
<evidence type="ECO:0000256" key="3">
    <source>
        <dbReference type="PROSITE-ProRule" id="PRU10141"/>
    </source>
</evidence>
<dbReference type="STRING" id="947166.A0A1D1V123"/>
<keyword evidence="2 3" id="KW-0067">ATP-binding</keyword>